<comment type="similarity">
    <text evidence="1">Belongs to the glycosyl hydrolase 10 (cellulase F) family.</text>
</comment>
<keyword evidence="7" id="KW-0326">Glycosidase</keyword>
<dbReference type="InterPro" id="IPR003305">
    <property type="entry name" value="CenC_carb-bd"/>
</dbReference>
<evidence type="ECO:0000256" key="4">
    <source>
        <dbReference type="ARBA" id="ARBA00023277"/>
    </source>
</evidence>
<evidence type="ECO:0000313" key="8">
    <source>
        <dbReference type="Proteomes" id="UP000653305"/>
    </source>
</evidence>
<dbReference type="PANTHER" id="PTHR31490:SF2">
    <property type="entry name" value="GLYCOSYL HYDROLASE FAMILY 10 PROTEIN"/>
    <property type="match status" value="1"/>
</dbReference>
<feature type="domain" description="GH10" evidence="6">
    <location>
        <begin position="217"/>
        <end position="512"/>
    </location>
</feature>
<comment type="caution">
    <text evidence="7">The sequence shown here is derived from an EMBL/GenBank/DDBJ whole genome shotgun (WGS) entry which is preliminary data.</text>
</comment>
<keyword evidence="5" id="KW-0624">Polysaccharide degradation</keyword>
<dbReference type="Pfam" id="PF00331">
    <property type="entry name" value="Glyco_hydro_10"/>
    <property type="match status" value="1"/>
</dbReference>
<accession>A0A830CTX6</accession>
<dbReference type="InterPro" id="IPR017853">
    <property type="entry name" value="GH"/>
</dbReference>
<keyword evidence="2" id="KW-0677">Repeat</keyword>
<dbReference type="Pfam" id="PF02018">
    <property type="entry name" value="CBM_4_9"/>
    <property type="match status" value="1"/>
</dbReference>
<dbReference type="GO" id="GO:0045493">
    <property type="term" value="P:xylan catabolic process"/>
    <property type="evidence" value="ECO:0007669"/>
    <property type="project" value="UniProtKB-KW"/>
</dbReference>
<reference evidence="7" key="1">
    <citation type="submission" date="2020-07" db="EMBL/GenBank/DDBJ databases">
        <title>Ethylene signaling mediates host invasion by parasitic plants.</title>
        <authorList>
            <person name="Yoshida S."/>
        </authorList>
    </citation>
    <scope>NUCLEOTIDE SEQUENCE</scope>
    <source>
        <strain evidence="7">Okayama</strain>
    </source>
</reference>
<dbReference type="PANTHER" id="PTHR31490">
    <property type="entry name" value="GLYCOSYL HYDROLASE"/>
    <property type="match status" value="1"/>
</dbReference>
<organism evidence="7 8">
    <name type="scientific">Phtheirospermum japonicum</name>
    <dbReference type="NCBI Taxonomy" id="374723"/>
    <lineage>
        <taxon>Eukaryota</taxon>
        <taxon>Viridiplantae</taxon>
        <taxon>Streptophyta</taxon>
        <taxon>Embryophyta</taxon>
        <taxon>Tracheophyta</taxon>
        <taxon>Spermatophyta</taxon>
        <taxon>Magnoliopsida</taxon>
        <taxon>eudicotyledons</taxon>
        <taxon>Gunneridae</taxon>
        <taxon>Pentapetalae</taxon>
        <taxon>asterids</taxon>
        <taxon>lamiids</taxon>
        <taxon>Lamiales</taxon>
        <taxon>Orobanchaceae</taxon>
        <taxon>Orobanchaceae incertae sedis</taxon>
        <taxon>Phtheirospermum</taxon>
    </lineage>
</organism>
<keyword evidence="7" id="KW-0858">Xylan degradation</keyword>
<dbReference type="GO" id="GO:0031176">
    <property type="term" value="F:endo-1,4-beta-xylanase activity"/>
    <property type="evidence" value="ECO:0007669"/>
    <property type="project" value="UniProtKB-ARBA"/>
</dbReference>
<sequence>MTKLKNSNHILFNVIQYIVFGFQAYAVPYDYSYTLDCLTTPPRAQYDGGIVVNPELNEGLNGWTAFEDAKIAHAASEDGNKFIVASNRNRPFHSAAQTFDLESERLYTFSAWLQVSHGKADVAAIFKTKTSYETAGWVTAQKDCWSMLKGGLVVKTSGPAQLYFETNNTDVDICADSISLQSFTHQEWKSHQQQRIEEVRKTKVRFHVVDKYKRPLPNATVSLSQTRRRFPLGCAINRNILYNPAYQSWFLSRFKYTVFENELKWYSTEYIRGFEDYSTSDAMVRFARSNRVGIRGHNIFWDDPRAQPSWVGALPPNELWAAAYKRINSVTNRYKGDLIHWDVVNENLHNHFFEDKLGNGAVSTLFYQMARRIDGKATPFLNDYNTIEYSGDWASSPNRYLQRIWEMRAQGYKGCLGIGLEGHFTFLNLPSVRAALDILVQARLPIWVTELDFSPGPNQAWNLNQILQELHSHEAVRGIMMWSAWSPQGCYVMCLTDNNFNNLATGYVVDNFINQLKHADDSPDRSTDFNGYYETSLYHGEYQVQAKHPNGRQFSNIGRISVLPKEGRRRVYRLTIDDEIEF</sequence>
<evidence type="ECO:0000259" key="6">
    <source>
        <dbReference type="PROSITE" id="PS51760"/>
    </source>
</evidence>
<proteinExistence type="inferred from homology"/>
<evidence type="ECO:0000256" key="5">
    <source>
        <dbReference type="ARBA" id="ARBA00023326"/>
    </source>
</evidence>
<evidence type="ECO:0000256" key="2">
    <source>
        <dbReference type="ARBA" id="ARBA00022737"/>
    </source>
</evidence>
<dbReference type="SUPFAM" id="SSF49785">
    <property type="entry name" value="Galactose-binding domain-like"/>
    <property type="match status" value="1"/>
</dbReference>
<evidence type="ECO:0000313" key="7">
    <source>
        <dbReference type="EMBL" id="GFQ01653.1"/>
    </source>
</evidence>
<dbReference type="InterPro" id="IPR001000">
    <property type="entry name" value="GH10_dom"/>
</dbReference>
<dbReference type="OrthoDB" id="3055998at2759"/>
<dbReference type="PROSITE" id="PS51760">
    <property type="entry name" value="GH10_2"/>
    <property type="match status" value="1"/>
</dbReference>
<dbReference type="EMBL" id="BMAC01000698">
    <property type="protein sequence ID" value="GFQ01653.1"/>
    <property type="molecule type" value="Genomic_DNA"/>
</dbReference>
<evidence type="ECO:0000256" key="1">
    <source>
        <dbReference type="ARBA" id="ARBA00007495"/>
    </source>
</evidence>
<keyword evidence="8" id="KW-1185">Reference proteome</keyword>
<dbReference type="Gene3D" id="3.20.20.80">
    <property type="entry name" value="Glycosidases"/>
    <property type="match status" value="1"/>
</dbReference>
<keyword evidence="4" id="KW-0119">Carbohydrate metabolism</keyword>
<dbReference type="SMART" id="SM00633">
    <property type="entry name" value="Glyco_10"/>
    <property type="match status" value="1"/>
</dbReference>
<name>A0A830CTX6_9LAMI</name>
<dbReference type="SUPFAM" id="SSF51445">
    <property type="entry name" value="(Trans)glycosidases"/>
    <property type="match status" value="1"/>
</dbReference>
<dbReference type="Gene3D" id="2.60.120.260">
    <property type="entry name" value="Galactose-binding domain-like"/>
    <property type="match status" value="1"/>
</dbReference>
<dbReference type="Proteomes" id="UP000653305">
    <property type="component" value="Unassembled WGS sequence"/>
</dbReference>
<gene>
    <name evidence="7" type="ORF">PHJA_002309200</name>
</gene>
<dbReference type="InterPro" id="IPR008979">
    <property type="entry name" value="Galactose-bd-like_sf"/>
</dbReference>
<protein>
    <submittedName>
        <fullName evidence="7">Endo-1 4-beta-xylanase</fullName>
    </submittedName>
</protein>
<dbReference type="InterPro" id="IPR044846">
    <property type="entry name" value="GH10"/>
</dbReference>
<dbReference type="AlphaFoldDB" id="A0A830CTX6"/>
<keyword evidence="3 7" id="KW-0378">Hydrolase</keyword>
<evidence type="ECO:0000256" key="3">
    <source>
        <dbReference type="ARBA" id="ARBA00022801"/>
    </source>
</evidence>